<dbReference type="STRING" id="667676.SAMN05192539_102023"/>
<dbReference type="AlphaFoldDB" id="A0A1H7C2P0"/>
<dbReference type="EMBL" id="FNYE01000020">
    <property type="protein sequence ID" value="SEJ83908.1"/>
    <property type="molecule type" value="Genomic_DNA"/>
</dbReference>
<name>A0A1H7C2P0_9BURK</name>
<evidence type="ECO:0000313" key="2">
    <source>
        <dbReference type="EMBL" id="SEJ83908.1"/>
    </source>
</evidence>
<dbReference type="Proteomes" id="UP000198866">
    <property type="component" value="Unassembled WGS sequence"/>
</dbReference>
<organism evidence="2 3">
    <name type="scientific">Paraburkholderia diazotrophica</name>
    <dbReference type="NCBI Taxonomy" id="667676"/>
    <lineage>
        <taxon>Bacteria</taxon>
        <taxon>Pseudomonadati</taxon>
        <taxon>Pseudomonadota</taxon>
        <taxon>Betaproteobacteria</taxon>
        <taxon>Burkholderiales</taxon>
        <taxon>Burkholderiaceae</taxon>
        <taxon>Paraburkholderia</taxon>
    </lineage>
</organism>
<feature type="region of interest" description="Disordered" evidence="1">
    <location>
        <begin position="115"/>
        <end position="135"/>
    </location>
</feature>
<reference evidence="3" key="1">
    <citation type="submission" date="2016-10" db="EMBL/GenBank/DDBJ databases">
        <authorList>
            <person name="Varghese N."/>
            <person name="Submissions S."/>
        </authorList>
    </citation>
    <scope>NUCLEOTIDE SEQUENCE [LARGE SCALE GENOMIC DNA]</scope>
    <source>
        <strain evidence="3">LMG 26031</strain>
    </source>
</reference>
<evidence type="ECO:0008006" key="4">
    <source>
        <dbReference type="Google" id="ProtNLM"/>
    </source>
</evidence>
<gene>
    <name evidence="2" type="ORF">SAMN05192539_102023</name>
</gene>
<evidence type="ECO:0000313" key="3">
    <source>
        <dbReference type="Proteomes" id="UP000198866"/>
    </source>
</evidence>
<sequence length="135" mass="15102">MPFSLKATTHYFTRTKDGGVQRVIVKDASDAQQIALVREHLRAIQQQFRNGDFSGPTHIHGQAMPGLAELKAAKPGQIEIEYKDVHAGAELIYRSADKMLVNALHEWFDAQLSDHGPNAKAGHEHHHNARDMTMQ</sequence>
<protein>
    <recommendedName>
        <fullName evidence="4">Aspartate carbamoyltransferase</fullName>
    </recommendedName>
</protein>
<proteinExistence type="predicted"/>
<evidence type="ECO:0000256" key="1">
    <source>
        <dbReference type="SAM" id="MobiDB-lite"/>
    </source>
</evidence>
<keyword evidence="3" id="KW-1185">Reference proteome</keyword>
<accession>A0A1H7C2P0</accession>